<comment type="caution">
    <text evidence="1">The sequence shown here is derived from an EMBL/GenBank/DDBJ whole genome shotgun (WGS) entry which is preliminary data.</text>
</comment>
<proteinExistence type="predicted"/>
<evidence type="ECO:0000313" key="1">
    <source>
        <dbReference type="EMBL" id="NKY04224.1"/>
    </source>
</evidence>
<accession>A0A846WRJ3</accession>
<dbReference type="Proteomes" id="UP000563898">
    <property type="component" value="Unassembled WGS sequence"/>
</dbReference>
<organism evidence="1 2">
    <name type="scientific">Gordonia polyisoprenivorans</name>
    <dbReference type="NCBI Taxonomy" id="84595"/>
    <lineage>
        <taxon>Bacteria</taxon>
        <taxon>Bacillati</taxon>
        <taxon>Actinomycetota</taxon>
        <taxon>Actinomycetes</taxon>
        <taxon>Mycobacteriales</taxon>
        <taxon>Gordoniaceae</taxon>
        <taxon>Gordonia</taxon>
    </lineage>
</organism>
<name>A0A846WRJ3_9ACTN</name>
<protein>
    <recommendedName>
        <fullName evidence="3">ABM domain-containing protein</fullName>
    </recommendedName>
</protein>
<sequence length="110" mass="12314">MADPVTAFAHYRVREGRVPEFLELVARHGPILRRLGLATETPTRVYVGAEKQIDGPLVIEVFEWIDDEASARAHTHPEVSAVWTAMGPLCEERGGRPPFEFPNAREVILP</sequence>
<dbReference type="SUPFAM" id="SSF54909">
    <property type="entry name" value="Dimeric alpha+beta barrel"/>
    <property type="match status" value="1"/>
</dbReference>
<dbReference type="AlphaFoldDB" id="A0A846WRJ3"/>
<dbReference type="InterPro" id="IPR011008">
    <property type="entry name" value="Dimeric_a/b-barrel"/>
</dbReference>
<evidence type="ECO:0000313" key="2">
    <source>
        <dbReference type="Proteomes" id="UP000563898"/>
    </source>
</evidence>
<dbReference type="EMBL" id="JAAXPC010000016">
    <property type="protein sequence ID" value="NKY04224.1"/>
    <property type="molecule type" value="Genomic_DNA"/>
</dbReference>
<dbReference type="RefSeq" id="WP_006368624.1">
    <property type="nucleotide sequence ID" value="NZ_JAAXPC010000016.1"/>
</dbReference>
<reference evidence="1 2" key="1">
    <citation type="submission" date="2020-04" db="EMBL/GenBank/DDBJ databases">
        <title>MicrobeNet Type strains.</title>
        <authorList>
            <person name="Nicholson A.C."/>
        </authorList>
    </citation>
    <scope>NUCLEOTIDE SEQUENCE [LARGE SCALE GENOMIC DNA]</scope>
    <source>
        <strain evidence="1 2">ATCC BAA-14</strain>
    </source>
</reference>
<gene>
    <name evidence="1" type="ORF">HGA05_21890</name>
</gene>
<evidence type="ECO:0008006" key="3">
    <source>
        <dbReference type="Google" id="ProtNLM"/>
    </source>
</evidence>